<evidence type="ECO:0000259" key="1">
    <source>
        <dbReference type="Pfam" id="PF03358"/>
    </source>
</evidence>
<evidence type="ECO:0000313" key="3">
    <source>
        <dbReference type="Proteomes" id="UP000536179"/>
    </source>
</evidence>
<dbReference type="PANTHER" id="PTHR30543">
    <property type="entry name" value="CHROMATE REDUCTASE"/>
    <property type="match status" value="1"/>
</dbReference>
<dbReference type="GO" id="GO:0005829">
    <property type="term" value="C:cytosol"/>
    <property type="evidence" value="ECO:0007669"/>
    <property type="project" value="TreeGrafter"/>
</dbReference>
<dbReference type="Pfam" id="PF03358">
    <property type="entry name" value="FMN_red"/>
    <property type="match status" value="1"/>
</dbReference>
<dbReference type="InterPro" id="IPR005025">
    <property type="entry name" value="FMN_Rdtase-like_dom"/>
</dbReference>
<name>A0A7W5DWZ7_9BACT</name>
<keyword evidence="3" id="KW-1185">Reference proteome</keyword>
<dbReference type="RefSeq" id="WP_184303584.1">
    <property type="nucleotide sequence ID" value="NZ_JACHXU010000004.1"/>
</dbReference>
<dbReference type="Proteomes" id="UP000536179">
    <property type="component" value="Unassembled WGS sequence"/>
</dbReference>
<dbReference type="Gene3D" id="3.40.50.360">
    <property type="match status" value="1"/>
</dbReference>
<accession>A0A7W5DWZ7</accession>
<gene>
    <name evidence="2" type="ORF">FHS27_001518</name>
</gene>
<organism evidence="2 3">
    <name type="scientific">Aporhodopirellula rubra</name>
    <dbReference type="NCBI Taxonomy" id="980271"/>
    <lineage>
        <taxon>Bacteria</taxon>
        <taxon>Pseudomonadati</taxon>
        <taxon>Planctomycetota</taxon>
        <taxon>Planctomycetia</taxon>
        <taxon>Pirellulales</taxon>
        <taxon>Pirellulaceae</taxon>
        <taxon>Aporhodopirellula</taxon>
    </lineage>
</organism>
<dbReference type="EMBL" id="JACHXU010000004">
    <property type="protein sequence ID" value="MBB3205714.1"/>
    <property type="molecule type" value="Genomic_DNA"/>
</dbReference>
<evidence type="ECO:0000313" key="2">
    <source>
        <dbReference type="EMBL" id="MBB3205714.1"/>
    </source>
</evidence>
<dbReference type="SUPFAM" id="SSF52218">
    <property type="entry name" value="Flavoproteins"/>
    <property type="match status" value="1"/>
</dbReference>
<dbReference type="GO" id="GO:0016491">
    <property type="term" value="F:oxidoreductase activity"/>
    <property type="evidence" value="ECO:0007669"/>
    <property type="project" value="InterPro"/>
</dbReference>
<comment type="caution">
    <text evidence="2">The sequence shown here is derived from an EMBL/GenBank/DDBJ whole genome shotgun (WGS) entry which is preliminary data.</text>
</comment>
<feature type="domain" description="NADPH-dependent FMN reductase-like" evidence="1">
    <location>
        <begin position="4"/>
        <end position="159"/>
    </location>
</feature>
<protein>
    <submittedName>
        <fullName evidence="2">NAD(P)H-dependent FMN reductase</fullName>
    </submittedName>
</protein>
<dbReference type="GO" id="GO:0010181">
    <property type="term" value="F:FMN binding"/>
    <property type="evidence" value="ECO:0007669"/>
    <property type="project" value="TreeGrafter"/>
</dbReference>
<dbReference type="InterPro" id="IPR050712">
    <property type="entry name" value="NAD(P)H-dep_reductase"/>
</dbReference>
<dbReference type="AlphaFoldDB" id="A0A7W5DWZ7"/>
<sequence length="197" mass="20745">MSHPKILAFAGSTRTGSLNQLLINAAVDCAHKAGAEVTVVNLADYPLPLFDQDLESASGLPENAKRLKELFFANAGLLLACPEYNSSITPLLKNTIDWVSRSSSSDEPPLTAYRGKTAALLSASPGGFGGLRGLRHVREILSNIGVLVTPSQFSLSQANAAFCEHGHLRAEKQQSMLANCVGQLVQTTAALGNANAS</sequence>
<reference evidence="2 3" key="1">
    <citation type="submission" date="2020-08" db="EMBL/GenBank/DDBJ databases">
        <title>Genomic Encyclopedia of Type Strains, Phase III (KMG-III): the genomes of soil and plant-associated and newly described type strains.</title>
        <authorList>
            <person name="Whitman W."/>
        </authorList>
    </citation>
    <scope>NUCLEOTIDE SEQUENCE [LARGE SCALE GENOMIC DNA]</scope>
    <source>
        <strain evidence="2 3">CECT 8075</strain>
    </source>
</reference>
<dbReference type="InterPro" id="IPR029039">
    <property type="entry name" value="Flavoprotein-like_sf"/>
</dbReference>
<proteinExistence type="predicted"/>
<dbReference type="PANTHER" id="PTHR30543:SF21">
    <property type="entry name" value="NAD(P)H-DEPENDENT FMN REDUCTASE LOT6"/>
    <property type="match status" value="1"/>
</dbReference>